<dbReference type="Gene3D" id="3.30.420.10">
    <property type="entry name" value="Ribonuclease H-like superfamily/Ribonuclease H"/>
    <property type="match status" value="1"/>
</dbReference>
<feature type="region of interest" description="Disordered" evidence="1">
    <location>
        <begin position="1"/>
        <end position="41"/>
    </location>
</feature>
<accession>A0ABQ5I085</accession>
<dbReference type="EMBL" id="BQNB010020209">
    <property type="protein sequence ID" value="GJT93513.1"/>
    <property type="molecule type" value="Genomic_DNA"/>
</dbReference>
<dbReference type="GO" id="GO:0003964">
    <property type="term" value="F:RNA-directed DNA polymerase activity"/>
    <property type="evidence" value="ECO:0007669"/>
    <property type="project" value="UniProtKB-KW"/>
</dbReference>
<gene>
    <name evidence="3" type="ORF">Tco_1082358</name>
</gene>
<reference evidence="3" key="2">
    <citation type="submission" date="2022-01" db="EMBL/GenBank/DDBJ databases">
        <authorList>
            <person name="Yamashiro T."/>
            <person name="Shiraishi A."/>
            <person name="Satake H."/>
            <person name="Nakayama K."/>
        </authorList>
    </citation>
    <scope>NUCLEOTIDE SEQUENCE</scope>
</reference>
<feature type="domain" description="RNase H type-1" evidence="2">
    <location>
        <begin position="57"/>
        <end position="152"/>
    </location>
</feature>
<proteinExistence type="predicted"/>
<dbReference type="PANTHER" id="PTHR48475:SF2">
    <property type="entry name" value="RIBONUCLEASE H"/>
    <property type="match status" value="1"/>
</dbReference>
<keyword evidence="4" id="KW-1185">Reference proteome</keyword>
<evidence type="ECO:0000313" key="4">
    <source>
        <dbReference type="Proteomes" id="UP001151760"/>
    </source>
</evidence>
<sequence>MERGSTQKQIPKDFSVEMPLEGNEKTAVGKKEPKTGNPKLDNAWKLSTNGASSFDGSGARLMLISPDGKEYDYALRFEFETMNNKEEYEALLAGLRIVQEMEIISLAIFADSQLLVNQIKGLFEARQSTIKQYLQKVKEIMKGFDSYTSKHI</sequence>
<keyword evidence="3" id="KW-0808">Transferase</keyword>
<name>A0ABQ5I085_9ASTR</name>
<organism evidence="3 4">
    <name type="scientific">Tanacetum coccineum</name>
    <dbReference type="NCBI Taxonomy" id="301880"/>
    <lineage>
        <taxon>Eukaryota</taxon>
        <taxon>Viridiplantae</taxon>
        <taxon>Streptophyta</taxon>
        <taxon>Embryophyta</taxon>
        <taxon>Tracheophyta</taxon>
        <taxon>Spermatophyta</taxon>
        <taxon>Magnoliopsida</taxon>
        <taxon>eudicotyledons</taxon>
        <taxon>Gunneridae</taxon>
        <taxon>Pentapetalae</taxon>
        <taxon>asterids</taxon>
        <taxon>campanulids</taxon>
        <taxon>Asterales</taxon>
        <taxon>Asteraceae</taxon>
        <taxon>Asteroideae</taxon>
        <taxon>Anthemideae</taxon>
        <taxon>Anthemidinae</taxon>
        <taxon>Tanacetum</taxon>
    </lineage>
</organism>
<evidence type="ECO:0000313" key="3">
    <source>
        <dbReference type="EMBL" id="GJT93513.1"/>
    </source>
</evidence>
<dbReference type="InterPro" id="IPR012337">
    <property type="entry name" value="RNaseH-like_sf"/>
</dbReference>
<evidence type="ECO:0000259" key="2">
    <source>
        <dbReference type="Pfam" id="PF13456"/>
    </source>
</evidence>
<dbReference type="InterPro" id="IPR036397">
    <property type="entry name" value="RNaseH_sf"/>
</dbReference>
<dbReference type="SUPFAM" id="SSF53098">
    <property type="entry name" value="Ribonuclease H-like"/>
    <property type="match status" value="1"/>
</dbReference>
<reference evidence="3" key="1">
    <citation type="journal article" date="2022" name="Int. J. Mol. Sci.">
        <title>Draft Genome of Tanacetum Coccineum: Genomic Comparison of Closely Related Tanacetum-Family Plants.</title>
        <authorList>
            <person name="Yamashiro T."/>
            <person name="Shiraishi A."/>
            <person name="Nakayama K."/>
            <person name="Satake H."/>
        </authorList>
    </citation>
    <scope>NUCLEOTIDE SEQUENCE</scope>
</reference>
<dbReference type="Proteomes" id="UP001151760">
    <property type="component" value="Unassembled WGS sequence"/>
</dbReference>
<evidence type="ECO:0000256" key="1">
    <source>
        <dbReference type="SAM" id="MobiDB-lite"/>
    </source>
</evidence>
<dbReference type="CDD" id="cd09279">
    <property type="entry name" value="RNase_HI_like"/>
    <property type="match status" value="1"/>
</dbReference>
<dbReference type="Pfam" id="PF13456">
    <property type="entry name" value="RVT_3"/>
    <property type="match status" value="1"/>
</dbReference>
<feature type="compositionally biased region" description="Basic and acidic residues" evidence="1">
    <location>
        <begin position="1"/>
        <end position="15"/>
    </location>
</feature>
<keyword evidence="3" id="KW-0695">RNA-directed DNA polymerase</keyword>
<keyword evidence="3" id="KW-0548">Nucleotidyltransferase</keyword>
<dbReference type="PANTHER" id="PTHR48475">
    <property type="entry name" value="RIBONUCLEASE H"/>
    <property type="match status" value="1"/>
</dbReference>
<dbReference type="InterPro" id="IPR002156">
    <property type="entry name" value="RNaseH_domain"/>
</dbReference>
<protein>
    <submittedName>
        <fullName evidence="3">Reverse transcriptase domain-containing protein</fullName>
    </submittedName>
</protein>
<comment type="caution">
    <text evidence="3">The sequence shown here is derived from an EMBL/GenBank/DDBJ whole genome shotgun (WGS) entry which is preliminary data.</text>
</comment>
<feature type="compositionally biased region" description="Basic and acidic residues" evidence="1">
    <location>
        <begin position="22"/>
        <end position="34"/>
    </location>
</feature>